<dbReference type="Proteomes" id="UP001428341">
    <property type="component" value="Unassembled WGS sequence"/>
</dbReference>
<gene>
    <name evidence="1" type="ORF">WN944_004201</name>
</gene>
<organism evidence="1 2">
    <name type="scientific">Citrus x changshan-huyou</name>
    <dbReference type="NCBI Taxonomy" id="2935761"/>
    <lineage>
        <taxon>Eukaryota</taxon>
        <taxon>Viridiplantae</taxon>
        <taxon>Streptophyta</taxon>
        <taxon>Embryophyta</taxon>
        <taxon>Tracheophyta</taxon>
        <taxon>Spermatophyta</taxon>
        <taxon>Magnoliopsida</taxon>
        <taxon>eudicotyledons</taxon>
        <taxon>Gunneridae</taxon>
        <taxon>Pentapetalae</taxon>
        <taxon>rosids</taxon>
        <taxon>malvids</taxon>
        <taxon>Sapindales</taxon>
        <taxon>Rutaceae</taxon>
        <taxon>Aurantioideae</taxon>
        <taxon>Citrus</taxon>
    </lineage>
</organism>
<comment type="caution">
    <text evidence="1">The sequence shown here is derived from an EMBL/GenBank/DDBJ whole genome shotgun (WGS) entry which is preliminary data.</text>
</comment>
<reference evidence="1 2" key="1">
    <citation type="submission" date="2024-05" db="EMBL/GenBank/DDBJ databases">
        <title>Haplotype-resolved chromosome-level genome assembly of Huyou (Citrus changshanensis).</title>
        <authorList>
            <person name="Miao C."/>
            <person name="Chen W."/>
            <person name="Wu Y."/>
            <person name="Wang L."/>
            <person name="Zhao S."/>
            <person name="Grierson D."/>
            <person name="Xu C."/>
            <person name="Chen K."/>
        </authorList>
    </citation>
    <scope>NUCLEOTIDE SEQUENCE [LARGE SCALE GENOMIC DNA]</scope>
    <source>
        <strain evidence="1">01-14</strain>
        <tissue evidence="1">Leaf</tissue>
    </source>
</reference>
<proteinExistence type="predicted"/>
<accession>A0AAP0M4M2</accession>
<protein>
    <submittedName>
        <fullName evidence="1">Uncharacterized protein</fullName>
    </submittedName>
</protein>
<dbReference type="EMBL" id="JBCGBO010000006">
    <property type="protein sequence ID" value="KAK9193504.1"/>
    <property type="molecule type" value="Genomic_DNA"/>
</dbReference>
<keyword evidence="2" id="KW-1185">Reference proteome</keyword>
<name>A0AAP0M4M2_9ROSI</name>
<sequence>MKFNFHRCSCMRSNLHTNYVHKLTFREVMFRVKIKKSMESMRIETVFNSFHSYHAISVCMDELLQIASMYGICTHTHTHTHSHYICIMFPLHFPCCFAF</sequence>
<dbReference type="AlphaFoldDB" id="A0AAP0M4M2"/>
<evidence type="ECO:0000313" key="2">
    <source>
        <dbReference type="Proteomes" id="UP001428341"/>
    </source>
</evidence>
<evidence type="ECO:0000313" key="1">
    <source>
        <dbReference type="EMBL" id="KAK9193504.1"/>
    </source>
</evidence>